<name>A0ABD0W814_UMBPY</name>
<proteinExistence type="inferred from homology"/>
<evidence type="ECO:0000256" key="8">
    <source>
        <dbReference type="RuleBase" id="RU000304"/>
    </source>
</evidence>
<evidence type="ECO:0000313" key="12">
    <source>
        <dbReference type="Proteomes" id="UP001557470"/>
    </source>
</evidence>
<comment type="similarity">
    <text evidence="6">Belongs to the protein kinase superfamily. Ser/Thr protein kinase family. GCN2 subfamily.</text>
</comment>
<evidence type="ECO:0000256" key="5">
    <source>
        <dbReference type="ARBA" id="ARBA00022840"/>
    </source>
</evidence>
<feature type="region of interest" description="Disordered" evidence="9">
    <location>
        <begin position="140"/>
        <end position="195"/>
    </location>
</feature>
<protein>
    <recommendedName>
        <fullName evidence="10">Protein kinase domain-containing protein</fullName>
    </recommendedName>
</protein>
<feature type="binding site" evidence="7">
    <location>
        <position position="34"/>
    </location>
    <ligand>
        <name>ATP</name>
        <dbReference type="ChEBI" id="CHEBI:30616"/>
    </ligand>
</feature>
<dbReference type="SUPFAM" id="SSF56112">
    <property type="entry name" value="Protein kinase-like (PK-like)"/>
    <property type="match status" value="1"/>
</dbReference>
<evidence type="ECO:0000256" key="3">
    <source>
        <dbReference type="ARBA" id="ARBA00022741"/>
    </source>
</evidence>
<evidence type="ECO:0000256" key="2">
    <source>
        <dbReference type="ARBA" id="ARBA00022679"/>
    </source>
</evidence>
<dbReference type="Gene3D" id="3.30.200.20">
    <property type="entry name" value="Phosphorylase Kinase, domain 1"/>
    <property type="match status" value="1"/>
</dbReference>
<keyword evidence="5 7" id="KW-0067">ATP-binding</keyword>
<evidence type="ECO:0000256" key="7">
    <source>
        <dbReference type="PROSITE-ProRule" id="PRU10141"/>
    </source>
</evidence>
<dbReference type="EMBL" id="JAGEUA010000008">
    <property type="protein sequence ID" value="KAL0967165.1"/>
    <property type="molecule type" value="Genomic_DNA"/>
</dbReference>
<dbReference type="PROSITE" id="PS00108">
    <property type="entry name" value="PROTEIN_KINASE_ST"/>
    <property type="match status" value="1"/>
</dbReference>
<dbReference type="Pfam" id="PF07714">
    <property type="entry name" value="PK_Tyr_Ser-Thr"/>
    <property type="match status" value="1"/>
</dbReference>
<evidence type="ECO:0000313" key="11">
    <source>
        <dbReference type="EMBL" id="KAL0967165.1"/>
    </source>
</evidence>
<feature type="compositionally biased region" description="Polar residues" evidence="9">
    <location>
        <begin position="144"/>
        <end position="153"/>
    </location>
</feature>
<evidence type="ECO:0000256" key="9">
    <source>
        <dbReference type="SAM" id="MobiDB-lite"/>
    </source>
</evidence>
<comment type="caution">
    <text evidence="11">The sequence shown here is derived from an EMBL/GenBank/DDBJ whole genome shotgun (WGS) entry which is preliminary data.</text>
</comment>
<feature type="region of interest" description="Disordered" evidence="9">
    <location>
        <begin position="104"/>
        <end position="125"/>
    </location>
</feature>
<reference evidence="11 12" key="1">
    <citation type="submission" date="2024-06" db="EMBL/GenBank/DDBJ databases">
        <authorList>
            <person name="Pan Q."/>
            <person name="Wen M."/>
            <person name="Jouanno E."/>
            <person name="Zahm M."/>
            <person name="Klopp C."/>
            <person name="Cabau C."/>
            <person name="Louis A."/>
            <person name="Berthelot C."/>
            <person name="Parey E."/>
            <person name="Roest Crollius H."/>
            <person name="Montfort J."/>
            <person name="Robinson-Rechavi M."/>
            <person name="Bouchez O."/>
            <person name="Lampietro C."/>
            <person name="Lopez Roques C."/>
            <person name="Donnadieu C."/>
            <person name="Postlethwait J."/>
            <person name="Bobe J."/>
            <person name="Verreycken H."/>
            <person name="Guiguen Y."/>
        </authorList>
    </citation>
    <scope>NUCLEOTIDE SEQUENCE [LARGE SCALE GENOMIC DNA]</scope>
    <source>
        <strain evidence="11">Up_M1</strain>
        <tissue evidence="11">Testis</tissue>
    </source>
</reference>
<organism evidence="11 12">
    <name type="scientific">Umbra pygmaea</name>
    <name type="common">Eastern mudminnow</name>
    <dbReference type="NCBI Taxonomy" id="75934"/>
    <lineage>
        <taxon>Eukaryota</taxon>
        <taxon>Metazoa</taxon>
        <taxon>Chordata</taxon>
        <taxon>Craniata</taxon>
        <taxon>Vertebrata</taxon>
        <taxon>Euteleostomi</taxon>
        <taxon>Actinopterygii</taxon>
        <taxon>Neopterygii</taxon>
        <taxon>Teleostei</taxon>
        <taxon>Protacanthopterygii</taxon>
        <taxon>Esociformes</taxon>
        <taxon>Umbridae</taxon>
        <taxon>Umbra</taxon>
    </lineage>
</organism>
<evidence type="ECO:0000256" key="4">
    <source>
        <dbReference type="ARBA" id="ARBA00022777"/>
    </source>
</evidence>
<feature type="domain" description="Protein kinase" evidence="10">
    <location>
        <begin position="5"/>
        <end position="421"/>
    </location>
</feature>
<dbReference type="SMART" id="SM00220">
    <property type="entry name" value="S_TKc"/>
    <property type="match status" value="1"/>
</dbReference>
<accession>A0ABD0W814</accession>
<dbReference type="GO" id="GO:0004674">
    <property type="term" value="F:protein serine/threonine kinase activity"/>
    <property type="evidence" value="ECO:0007669"/>
    <property type="project" value="UniProtKB-KW"/>
</dbReference>
<evidence type="ECO:0000259" key="10">
    <source>
        <dbReference type="PROSITE" id="PS50011"/>
    </source>
</evidence>
<keyword evidence="12" id="KW-1185">Reference proteome</keyword>
<dbReference type="InterPro" id="IPR050339">
    <property type="entry name" value="CC_SR_Kinase"/>
</dbReference>
<dbReference type="PROSITE" id="PS00107">
    <property type="entry name" value="PROTEIN_KINASE_ATP"/>
    <property type="match status" value="1"/>
</dbReference>
<dbReference type="GO" id="GO:0005524">
    <property type="term" value="F:ATP binding"/>
    <property type="evidence" value="ECO:0007669"/>
    <property type="project" value="UniProtKB-UniRule"/>
</dbReference>
<keyword evidence="2" id="KW-0808">Transferase</keyword>
<keyword evidence="3 7" id="KW-0547">Nucleotide-binding</keyword>
<dbReference type="PANTHER" id="PTHR11042">
    <property type="entry name" value="EUKARYOTIC TRANSLATION INITIATION FACTOR 2-ALPHA KINASE EIF2-ALPHA KINASE -RELATED"/>
    <property type="match status" value="1"/>
</dbReference>
<dbReference type="InterPro" id="IPR000719">
    <property type="entry name" value="Prot_kinase_dom"/>
</dbReference>
<dbReference type="Proteomes" id="UP001557470">
    <property type="component" value="Unassembled WGS sequence"/>
</dbReference>
<keyword evidence="4" id="KW-0418">Kinase</keyword>
<dbReference type="AlphaFoldDB" id="A0ABD0W814"/>
<dbReference type="InterPro" id="IPR011009">
    <property type="entry name" value="Kinase-like_dom_sf"/>
</dbReference>
<dbReference type="Gene3D" id="1.10.510.10">
    <property type="entry name" value="Transferase(Phosphotransferase) domain 1"/>
    <property type="match status" value="1"/>
</dbReference>
<evidence type="ECO:0000256" key="6">
    <source>
        <dbReference type="ARBA" id="ARBA00037982"/>
    </source>
</evidence>
<dbReference type="InterPro" id="IPR017441">
    <property type="entry name" value="Protein_kinase_ATP_BS"/>
</dbReference>
<dbReference type="PROSITE" id="PS50011">
    <property type="entry name" value="PROTEIN_KINASE_DOM"/>
    <property type="match status" value="1"/>
</dbReference>
<evidence type="ECO:0000256" key="1">
    <source>
        <dbReference type="ARBA" id="ARBA00022527"/>
    </source>
</evidence>
<dbReference type="InterPro" id="IPR001245">
    <property type="entry name" value="Ser-Thr/Tyr_kinase_cat_dom"/>
</dbReference>
<sequence length="431" mass="47810">MEELYTLEREVGRGSYGVVFEGHMAKTGQRVAIKRLPCSSPESIELYLQELWAMRATAKNNPNVIALHSCLLQTGPRTLQPLLSSRLPLDLVESVLKGAVVGMESQHEQENRTHLPQSKTCRTNSDGLFRSRFKSRLRTKSESDVLSSKSQETSNSGLSSSKSKERTPCEMSRTPVRTGLSRPRKRPGSRHREEKRRPRRCLALWLVMEYCDGGDLNHYLLSRPPDSQRDHSLLRQLSSAIAFLHHLRIVHRDLKPDNVLVSLGPDGPLIKVADFGLSKMCVEGGQSLDGEASLSRQHFSSTCGSDFYMAPEVWGGLPYTAQADIFSLGVMFWAVLERITFLEEGSTQEQLGAYVCKGRWLMPLGEALWENPDLQVSIPVKARRAPSLPPPPGQAVCALLLDMLASDPDARPTAAQLEARVCGAIKEDGAL</sequence>
<dbReference type="InterPro" id="IPR008271">
    <property type="entry name" value="Ser/Thr_kinase_AS"/>
</dbReference>
<dbReference type="PANTHER" id="PTHR11042:SF173">
    <property type="entry name" value="SI:CH211-63O20.7"/>
    <property type="match status" value="1"/>
</dbReference>
<dbReference type="Pfam" id="PF00069">
    <property type="entry name" value="Pkinase"/>
    <property type="match status" value="1"/>
</dbReference>
<feature type="compositionally biased region" description="Polar residues" evidence="9">
    <location>
        <begin position="114"/>
        <end position="125"/>
    </location>
</feature>
<keyword evidence="1 8" id="KW-0723">Serine/threonine-protein kinase</keyword>
<gene>
    <name evidence="11" type="ORF">UPYG_G00248630</name>
</gene>